<evidence type="ECO:0000259" key="10">
    <source>
        <dbReference type="Pfam" id="PF06762"/>
    </source>
</evidence>
<dbReference type="PANTHER" id="PTHR14463">
    <property type="entry name" value="LIPASE MATURATION FACTOR"/>
    <property type="match status" value="1"/>
</dbReference>
<evidence type="ECO:0000256" key="9">
    <source>
        <dbReference type="SAM" id="MobiDB-lite"/>
    </source>
</evidence>
<evidence type="ECO:0000256" key="2">
    <source>
        <dbReference type="ARBA" id="ARBA00005512"/>
    </source>
</evidence>
<dbReference type="InterPro" id="IPR057434">
    <property type="entry name" value="LMF1/2_N"/>
</dbReference>
<proteinExistence type="inferred from homology"/>
<dbReference type="InterPro" id="IPR057433">
    <property type="entry name" value="LMF1/2_C"/>
</dbReference>
<dbReference type="InterPro" id="IPR009613">
    <property type="entry name" value="LMF"/>
</dbReference>
<evidence type="ECO:0000256" key="5">
    <source>
        <dbReference type="ARBA" id="ARBA00022989"/>
    </source>
</evidence>
<dbReference type="OMA" id="NDMARYP"/>
<dbReference type="GeneTree" id="ENSGT00530000063702"/>
<dbReference type="Pfam" id="PF06762">
    <property type="entry name" value="LMF1"/>
    <property type="match status" value="1"/>
</dbReference>
<comment type="function">
    <text evidence="8">Involved in the maturation of specific proteins in the endoplasmic reticulum.</text>
</comment>
<organism evidence="12 13">
    <name type="scientific">Cyprinus carpio carpio</name>
    <dbReference type="NCBI Taxonomy" id="630221"/>
    <lineage>
        <taxon>Eukaryota</taxon>
        <taxon>Metazoa</taxon>
        <taxon>Chordata</taxon>
        <taxon>Craniata</taxon>
        <taxon>Vertebrata</taxon>
        <taxon>Euteleostomi</taxon>
        <taxon>Actinopterygii</taxon>
        <taxon>Neopterygii</taxon>
        <taxon>Teleostei</taxon>
        <taxon>Ostariophysi</taxon>
        <taxon>Cypriniformes</taxon>
        <taxon>Cyprinidae</taxon>
        <taxon>Cyprininae</taxon>
        <taxon>Cyprinus</taxon>
    </lineage>
</organism>
<evidence type="ECO:0000256" key="6">
    <source>
        <dbReference type="ARBA" id="ARBA00023136"/>
    </source>
</evidence>
<feature type="transmembrane region" description="Helical" evidence="8">
    <location>
        <begin position="635"/>
        <end position="658"/>
    </location>
</feature>
<dbReference type="GO" id="GO:0005789">
    <property type="term" value="C:endoplasmic reticulum membrane"/>
    <property type="evidence" value="ECO:0007669"/>
    <property type="project" value="UniProtKB-SubCell"/>
</dbReference>
<feature type="transmembrane region" description="Helical" evidence="8">
    <location>
        <begin position="98"/>
        <end position="114"/>
    </location>
</feature>
<evidence type="ECO:0000256" key="4">
    <source>
        <dbReference type="ARBA" id="ARBA00022824"/>
    </source>
</evidence>
<accession>A0A8C1DWP2</accession>
<feature type="transmembrane region" description="Helical" evidence="8">
    <location>
        <begin position="252"/>
        <end position="279"/>
    </location>
</feature>
<evidence type="ECO:0000256" key="3">
    <source>
        <dbReference type="ARBA" id="ARBA00022692"/>
    </source>
</evidence>
<dbReference type="Ensembl" id="ENSCCRT00000071035.2">
    <property type="protein sequence ID" value="ENSCCRP00000065558.2"/>
    <property type="gene ID" value="ENSCCRG00000035292.2"/>
</dbReference>
<evidence type="ECO:0000256" key="1">
    <source>
        <dbReference type="ARBA" id="ARBA00004477"/>
    </source>
</evidence>
<dbReference type="Proteomes" id="UP001108240">
    <property type="component" value="Unplaced"/>
</dbReference>
<feature type="domain" description="Lipase maturation factor 1/2 C-terminal" evidence="11">
    <location>
        <begin position="443"/>
        <end position="585"/>
    </location>
</feature>
<feature type="transmembrane region" description="Helical" evidence="8">
    <location>
        <begin position="73"/>
        <end position="91"/>
    </location>
</feature>
<sequence length="713" mass="80480">MGEVKTPRQWFLWSIALVYVCAFASIYVQIPGLYGDEGILPVRLQMPKVQRPLLEQESLLGLGPFLGLAPQQVLELTCLVGVALALCAVLLEPLRDSLIYFLLRLLYLSLYNVGGDFLRSEWMPRGDVLLLEAGLLAVLVAPLGLLRRRSSYRYHDPVSFWLTRWLFFRLTFSTGVSKLASGDPAWYDLSALSHHLENQMNPTPLAWYGHQLPDWLLRFGAVVVLQSEIIVPLVTFFAPIRRLRLFGFYVQLFLQLYYILTGNCSLLNLLSITLSFSLLDEEHFNSNTGPKKKKGQEKKPGSCGQMVSYLMLLVELAVYLFILYCFITLFKLQINWEEKTLSSKTNFTQKEFHAFLEVFQELTIWIGVLSFTWEVVSAMLNCVCTRGIVSKLWSLIQWALITAAAAAVFALSVVPYTSMAGMSASKVLPAVQDMYSAVERYQLVGAYGIQHRMISTKGRPEIILEGSYDGLTWTEMNPMYKPGNVNAVPPIVGPHQPRLEWLMWQAAQGGDDTSPWFTGLLQRLLQGKPEVVGLLQVDKAQYPFSQKPPVFIKAKLYNYHFTDPTKDKTHLQAWWRRQYKREFFPIVNLDDPTLEKLLEKAGLKEKFPAQTGSDTPVSQAVSLIRDHVKGLSGSLLLSTLLATLAGIFLIKAVFSWFLGGRKPRPASADHKTRKPKEPSETAEKSQAAAPSNRGGKKDSNEKKDSDKSPRKRK</sequence>
<dbReference type="AlphaFoldDB" id="A0A8C1DWP2"/>
<keyword evidence="5 8" id="KW-1133">Transmembrane helix</keyword>
<dbReference type="GO" id="GO:0051604">
    <property type="term" value="P:protein maturation"/>
    <property type="evidence" value="ECO:0007669"/>
    <property type="project" value="InterPro"/>
</dbReference>
<evidence type="ECO:0000256" key="7">
    <source>
        <dbReference type="ARBA" id="ARBA00023180"/>
    </source>
</evidence>
<evidence type="ECO:0000256" key="8">
    <source>
        <dbReference type="RuleBase" id="RU361229"/>
    </source>
</evidence>
<feature type="transmembrane region" description="Helical" evidence="8">
    <location>
        <begin position="12"/>
        <end position="30"/>
    </location>
</feature>
<comment type="subcellular location">
    <subcellularLocation>
        <location evidence="1 8">Endoplasmic reticulum membrane</location>
        <topology evidence="1 8">Multi-pass membrane protein</topology>
    </subcellularLocation>
</comment>
<feature type="domain" description="Lipase maturation factor 1/2 N-terminal" evidence="10">
    <location>
        <begin position="127"/>
        <end position="285"/>
    </location>
</feature>
<reference evidence="12" key="1">
    <citation type="submission" date="2025-08" db="UniProtKB">
        <authorList>
            <consortium name="Ensembl"/>
        </authorList>
    </citation>
    <scope>IDENTIFICATION</scope>
</reference>
<keyword evidence="6 8" id="KW-0472">Membrane</keyword>
<feature type="compositionally biased region" description="Basic and acidic residues" evidence="9">
    <location>
        <begin position="695"/>
        <end position="713"/>
    </location>
</feature>
<dbReference type="PANTHER" id="PTHR14463:SF5">
    <property type="entry name" value="LIPASE MATURATION FACTOR 2"/>
    <property type="match status" value="1"/>
</dbReference>
<keyword evidence="3 8" id="KW-0812">Transmembrane</keyword>
<feature type="region of interest" description="Disordered" evidence="9">
    <location>
        <begin position="663"/>
        <end position="713"/>
    </location>
</feature>
<keyword evidence="13" id="KW-1185">Reference proteome</keyword>
<feature type="transmembrane region" description="Helical" evidence="8">
    <location>
        <begin position="393"/>
        <end position="416"/>
    </location>
</feature>
<feature type="transmembrane region" description="Helical" evidence="8">
    <location>
        <begin position="309"/>
        <end position="332"/>
    </location>
</feature>
<keyword evidence="4 8" id="KW-0256">Endoplasmic reticulum</keyword>
<keyword evidence="7" id="KW-0325">Glycoprotein</keyword>
<name>A0A8C1DWP2_CYPCA</name>
<evidence type="ECO:0000313" key="13">
    <source>
        <dbReference type="Proteomes" id="UP001108240"/>
    </source>
</evidence>
<reference evidence="12" key="2">
    <citation type="submission" date="2025-09" db="UniProtKB">
        <authorList>
            <consortium name="Ensembl"/>
        </authorList>
    </citation>
    <scope>IDENTIFICATION</scope>
</reference>
<comment type="similarity">
    <text evidence="2 8">Belongs to the lipase maturation factor family.</text>
</comment>
<feature type="transmembrane region" description="Helical" evidence="8">
    <location>
        <begin position="126"/>
        <end position="146"/>
    </location>
</feature>
<dbReference type="Pfam" id="PF25179">
    <property type="entry name" value="LMF1_C"/>
    <property type="match status" value="1"/>
</dbReference>
<protein>
    <recommendedName>
        <fullName evidence="8">Lipase maturation factor</fullName>
    </recommendedName>
</protein>
<evidence type="ECO:0000313" key="12">
    <source>
        <dbReference type="Ensembl" id="ENSCCRP00000065558.2"/>
    </source>
</evidence>
<evidence type="ECO:0000259" key="11">
    <source>
        <dbReference type="Pfam" id="PF25179"/>
    </source>
</evidence>
<feature type="transmembrane region" description="Helical" evidence="8">
    <location>
        <begin position="215"/>
        <end position="240"/>
    </location>
</feature>
<feature type="compositionally biased region" description="Basic and acidic residues" evidence="9">
    <location>
        <begin position="667"/>
        <end position="683"/>
    </location>
</feature>